<keyword evidence="6 11" id="KW-1133">Transmembrane helix</keyword>
<dbReference type="InterPro" id="IPR051410">
    <property type="entry name" value="Ferric/Cupric_Reductase"/>
</dbReference>
<keyword evidence="7" id="KW-0560">Oxidoreductase</keyword>
<dbReference type="AlphaFoldDB" id="A0A8H3WRJ7"/>
<dbReference type="Pfam" id="PF08022">
    <property type="entry name" value="FAD_binding_8"/>
    <property type="match status" value="1"/>
</dbReference>
<name>A0A8H3WRJ7_9PEZI</name>
<dbReference type="Pfam" id="PF08030">
    <property type="entry name" value="NAD_binding_6"/>
    <property type="match status" value="1"/>
</dbReference>
<evidence type="ECO:0000256" key="10">
    <source>
        <dbReference type="ARBA" id="ARBA00023180"/>
    </source>
</evidence>
<dbReference type="OrthoDB" id="167398at2759"/>
<evidence type="ECO:0000256" key="9">
    <source>
        <dbReference type="ARBA" id="ARBA00023136"/>
    </source>
</evidence>
<dbReference type="SFLD" id="SFLDG01168">
    <property type="entry name" value="Ferric_reductase_subgroup_(FRE"/>
    <property type="match status" value="1"/>
</dbReference>
<evidence type="ECO:0000256" key="5">
    <source>
        <dbReference type="ARBA" id="ARBA00022982"/>
    </source>
</evidence>
<reference evidence="14 15" key="1">
    <citation type="submission" date="2019-12" db="EMBL/GenBank/DDBJ databases">
        <title>A genome sequence resource for the geographically widespread anthracnose pathogen Colletotrichum asianum.</title>
        <authorList>
            <person name="Meng Y."/>
        </authorList>
    </citation>
    <scope>NUCLEOTIDE SEQUENCE [LARGE SCALE GENOMIC DNA]</scope>
    <source>
        <strain evidence="14 15">ICMP 18580</strain>
    </source>
</reference>
<dbReference type="PANTHER" id="PTHR32361">
    <property type="entry name" value="FERRIC/CUPRIC REDUCTASE TRANSMEMBRANE COMPONENT"/>
    <property type="match status" value="1"/>
</dbReference>
<feature type="chain" id="PRO_5034015881" evidence="12">
    <location>
        <begin position="22"/>
        <end position="773"/>
    </location>
</feature>
<gene>
    <name evidence="14" type="ORF">GQ607_002136</name>
</gene>
<feature type="transmembrane region" description="Helical" evidence="11">
    <location>
        <begin position="256"/>
        <end position="278"/>
    </location>
</feature>
<keyword evidence="10" id="KW-0325">Glycoprotein</keyword>
<dbReference type="Gene3D" id="3.40.50.80">
    <property type="entry name" value="Nucleotide-binding domain of ferredoxin-NADP reductase (FNR) module"/>
    <property type="match status" value="1"/>
</dbReference>
<evidence type="ECO:0000313" key="15">
    <source>
        <dbReference type="Proteomes" id="UP000434172"/>
    </source>
</evidence>
<dbReference type="SUPFAM" id="SSF52343">
    <property type="entry name" value="Ferredoxin reductase-like, C-terminal NADP-linked domain"/>
    <property type="match status" value="1"/>
</dbReference>
<evidence type="ECO:0000256" key="4">
    <source>
        <dbReference type="ARBA" id="ARBA00022692"/>
    </source>
</evidence>
<keyword evidence="5" id="KW-0249">Electron transport</keyword>
<dbReference type="InterPro" id="IPR017927">
    <property type="entry name" value="FAD-bd_FR_type"/>
</dbReference>
<evidence type="ECO:0000256" key="11">
    <source>
        <dbReference type="SAM" id="Phobius"/>
    </source>
</evidence>
<feature type="transmembrane region" description="Helical" evidence="11">
    <location>
        <begin position="337"/>
        <end position="356"/>
    </location>
</feature>
<proteinExistence type="inferred from homology"/>
<keyword evidence="12" id="KW-0732">Signal</keyword>
<dbReference type="GO" id="GO:0005886">
    <property type="term" value="C:plasma membrane"/>
    <property type="evidence" value="ECO:0007669"/>
    <property type="project" value="TreeGrafter"/>
</dbReference>
<dbReference type="Pfam" id="PF01794">
    <property type="entry name" value="Ferric_reduct"/>
    <property type="match status" value="1"/>
</dbReference>
<dbReference type="PANTHER" id="PTHR32361:SF9">
    <property type="entry name" value="FERRIC REDUCTASE TRANSMEMBRANE COMPONENT 3-RELATED"/>
    <property type="match status" value="1"/>
</dbReference>
<keyword evidence="15" id="KW-1185">Reference proteome</keyword>
<dbReference type="InterPro" id="IPR013121">
    <property type="entry name" value="Fe_red_NAD-bd_6"/>
</dbReference>
<evidence type="ECO:0000256" key="6">
    <source>
        <dbReference type="ARBA" id="ARBA00022989"/>
    </source>
</evidence>
<evidence type="ECO:0000259" key="13">
    <source>
        <dbReference type="PROSITE" id="PS51384"/>
    </source>
</evidence>
<dbReference type="Proteomes" id="UP000434172">
    <property type="component" value="Unassembled WGS sequence"/>
</dbReference>
<feature type="domain" description="FAD-binding FR-type" evidence="13">
    <location>
        <begin position="450"/>
        <end position="605"/>
    </location>
</feature>
<sequence>MPAMATSVVVALLVLALGVSAQVGSGVIGFGISLYQDLCCQACHDSLSSLWLTCTTFSNATASSMPGMSGMPNMPGMSMPMAMTSPECYASNIPWLQTMAFCIQQHCTVDGYPAEKQAECFSNQAVGGARSPTFEQSMPFIAPTIELAANATWLNITSLVNSEVYSSTYGSEGEFRRSEYLHSTYALTLYLIVIGGCLVCGVLTQLAAAFPSIHRRLQASRFWPKLREYIFLPGLVGSRRLEPLPGQVGYVPRRTISIFIAIYITLNVVFSAIGFSSFQPNINFKSKGFELCEYVGNRTGILSLVNAGLAILFAGRNNLLIALTGWSLTTFITLHRWVARIATVQAIAHSVVYTLAYWQPGYDGFSAYVAKVAEPFYYWGIIATICFSLAMGVAVLPMRINFYETFLALHIVLVAAALAACWYHIVPHFTLAFGYQTWLYICFAFWAFDQTARIFRVAMFNHIGGSQATLEAIPESKVMQLTVYPRSMRGFGPGQYTFLYFPGLGMFWQSHPFSVSGWKTRTSPSFKVIAGVPPTDTNKTETKNNSDIVVLSNGVVDQGPMSVSFLIHLHNGITARLQQRLASSSNPTMDITVYTEGPYAGHRAKYLPLLNADTVLCIVGGIGITGVLGYIQEYATALHDADKISQRGAGIMNRTKRFILAWSAREISLIEYVRQKYLDGAAGIESSFWCTDATVSKLPFKKDGRYEVDMTTTGVILGRMHVETLVKSCLEKECRTAVLVCGPGRMADKVTKHVVNGVKDGFTVDLIEESFAW</sequence>
<accession>A0A8H3WRJ7</accession>
<dbReference type="SFLD" id="SFLDS00052">
    <property type="entry name" value="Ferric_Reductase_Domain"/>
    <property type="match status" value="1"/>
</dbReference>
<feature type="transmembrane region" description="Helical" evidence="11">
    <location>
        <begin position="376"/>
        <end position="398"/>
    </location>
</feature>
<evidence type="ECO:0000256" key="3">
    <source>
        <dbReference type="ARBA" id="ARBA00022448"/>
    </source>
</evidence>
<dbReference type="GO" id="GO:0006826">
    <property type="term" value="P:iron ion transport"/>
    <property type="evidence" value="ECO:0007669"/>
    <property type="project" value="TreeGrafter"/>
</dbReference>
<feature type="signal peptide" evidence="12">
    <location>
        <begin position="1"/>
        <end position="21"/>
    </location>
</feature>
<evidence type="ECO:0000256" key="12">
    <source>
        <dbReference type="SAM" id="SignalP"/>
    </source>
</evidence>
<feature type="transmembrane region" description="Helical" evidence="11">
    <location>
        <begin position="431"/>
        <end position="448"/>
    </location>
</feature>
<keyword evidence="3" id="KW-0813">Transport</keyword>
<comment type="subcellular location">
    <subcellularLocation>
        <location evidence="1">Membrane</location>
        <topology evidence="1">Multi-pass membrane protein</topology>
    </subcellularLocation>
</comment>
<evidence type="ECO:0000256" key="7">
    <source>
        <dbReference type="ARBA" id="ARBA00023002"/>
    </source>
</evidence>
<keyword evidence="9 11" id="KW-0472">Membrane</keyword>
<evidence type="ECO:0000256" key="8">
    <source>
        <dbReference type="ARBA" id="ARBA00023065"/>
    </source>
</evidence>
<feature type="transmembrane region" description="Helical" evidence="11">
    <location>
        <begin position="187"/>
        <end position="210"/>
    </location>
</feature>
<organism evidence="14 15">
    <name type="scientific">Colletotrichum asianum</name>
    <dbReference type="NCBI Taxonomy" id="702518"/>
    <lineage>
        <taxon>Eukaryota</taxon>
        <taxon>Fungi</taxon>
        <taxon>Dikarya</taxon>
        <taxon>Ascomycota</taxon>
        <taxon>Pezizomycotina</taxon>
        <taxon>Sordariomycetes</taxon>
        <taxon>Hypocreomycetidae</taxon>
        <taxon>Glomerellales</taxon>
        <taxon>Glomerellaceae</taxon>
        <taxon>Colletotrichum</taxon>
        <taxon>Colletotrichum gloeosporioides species complex</taxon>
    </lineage>
</organism>
<dbReference type="CDD" id="cd06186">
    <property type="entry name" value="NOX_Duox_like_FAD_NADP"/>
    <property type="match status" value="1"/>
</dbReference>
<dbReference type="GO" id="GO:0006879">
    <property type="term" value="P:intracellular iron ion homeostasis"/>
    <property type="evidence" value="ECO:0007669"/>
    <property type="project" value="TreeGrafter"/>
</dbReference>
<protein>
    <submittedName>
        <fullName evidence="14">Ferric-chelate reductase</fullName>
    </submittedName>
</protein>
<evidence type="ECO:0000313" key="14">
    <source>
        <dbReference type="EMBL" id="KAF0330732.1"/>
    </source>
</evidence>
<dbReference type="PROSITE" id="PS51384">
    <property type="entry name" value="FAD_FR"/>
    <property type="match status" value="1"/>
</dbReference>
<dbReference type="GO" id="GO:0000293">
    <property type="term" value="F:ferric-chelate reductase activity"/>
    <property type="evidence" value="ECO:0007669"/>
    <property type="project" value="UniProtKB-ARBA"/>
</dbReference>
<dbReference type="InterPro" id="IPR013112">
    <property type="entry name" value="FAD-bd_8"/>
</dbReference>
<dbReference type="InterPro" id="IPR039261">
    <property type="entry name" value="FNR_nucleotide-bd"/>
</dbReference>
<comment type="similarity">
    <text evidence="2">Belongs to the ferric reductase (FRE) family.</text>
</comment>
<keyword evidence="8" id="KW-0406">Ion transport</keyword>
<comment type="caution">
    <text evidence="14">The sequence shown here is derived from an EMBL/GenBank/DDBJ whole genome shotgun (WGS) entry which is preliminary data.</text>
</comment>
<keyword evidence="4 11" id="KW-0812">Transmembrane</keyword>
<dbReference type="GO" id="GO:0015677">
    <property type="term" value="P:copper ion import"/>
    <property type="evidence" value="ECO:0007669"/>
    <property type="project" value="TreeGrafter"/>
</dbReference>
<dbReference type="EMBL" id="WOWK01000006">
    <property type="protein sequence ID" value="KAF0330732.1"/>
    <property type="molecule type" value="Genomic_DNA"/>
</dbReference>
<evidence type="ECO:0000256" key="2">
    <source>
        <dbReference type="ARBA" id="ARBA00006278"/>
    </source>
</evidence>
<feature type="transmembrane region" description="Helical" evidence="11">
    <location>
        <begin position="405"/>
        <end position="425"/>
    </location>
</feature>
<evidence type="ECO:0000256" key="1">
    <source>
        <dbReference type="ARBA" id="ARBA00004141"/>
    </source>
</evidence>
<dbReference type="InterPro" id="IPR013130">
    <property type="entry name" value="Fe3_Rdtase_TM_dom"/>
</dbReference>